<reference evidence="2 3" key="1">
    <citation type="journal article" date="2015" name="Biotechnol. Bioeng.">
        <title>Genome sequence and phenotypic characterization of Caulobacter segnis.</title>
        <authorList>
            <person name="Patel S."/>
            <person name="Fletcher B."/>
            <person name="Scott D.C."/>
            <person name="Ely B."/>
        </authorList>
    </citation>
    <scope>NUCLEOTIDE SEQUENCE [LARGE SCALE GENOMIC DNA]</scope>
    <source>
        <strain evidence="2 3">ERI-2</strain>
    </source>
</reference>
<keyword evidence="1" id="KW-1133">Transmembrane helix</keyword>
<dbReference type="Gene3D" id="2.130.10.10">
    <property type="entry name" value="YVTN repeat-like/Quinoprotein amine dehydrogenase"/>
    <property type="match status" value="1"/>
</dbReference>
<dbReference type="Proteomes" id="UP000077407">
    <property type="component" value="Unassembled WGS sequence"/>
</dbReference>
<proteinExistence type="predicted"/>
<name>A0A168LS95_9CLOT</name>
<organism evidence="2 3">
    <name type="scientific">Clostridium ljungdahlii</name>
    <dbReference type="NCBI Taxonomy" id="1538"/>
    <lineage>
        <taxon>Bacteria</taxon>
        <taxon>Bacillati</taxon>
        <taxon>Bacillota</taxon>
        <taxon>Clostridia</taxon>
        <taxon>Eubacteriales</taxon>
        <taxon>Clostridiaceae</taxon>
        <taxon>Clostridium</taxon>
    </lineage>
</organism>
<keyword evidence="1" id="KW-0812">Transmembrane</keyword>
<evidence type="ECO:0000256" key="1">
    <source>
        <dbReference type="SAM" id="Phobius"/>
    </source>
</evidence>
<dbReference type="EMBL" id="LITT01000058">
    <property type="protein sequence ID" value="OAA83631.1"/>
    <property type="molecule type" value="Genomic_DNA"/>
</dbReference>
<keyword evidence="1" id="KW-0472">Membrane</keyword>
<dbReference type="SUPFAM" id="SSF82171">
    <property type="entry name" value="DPP6 N-terminal domain-like"/>
    <property type="match status" value="1"/>
</dbReference>
<protein>
    <submittedName>
        <fullName evidence="2">Uncharacterized protein</fullName>
    </submittedName>
</protein>
<dbReference type="InterPro" id="IPR015943">
    <property type="entry name" value="WD40/YVTN_repeat-like_dom_sf"/>
</dbReference>
<accession>A0A168LS95</accession>
<feature type="transmembrane region" description="Helical" evidence="1">
    <location>
        <begin position="7"/>
        <end position="30"/>
    </location>
</feature>
<dbReference type="RefSeq" id="WP_063556699.1">
    <property type="nucleotide sequence ID" value="NZ_LITT01000058.1"/>
</dbReference>
<sequence length="350" mass="39391">MKKLKRIIVWTMIPIVMELAGLLLVDKFYFGGDSNFNIKKVDTTSKQTANKISVKIPEDAKMVKVSYSGNYISYYDGQSLQVIDTLKNSKKEVDLQNDLSYYTWNLDTDNILVAEKTSGGSESRNLKFETYDAKRDSTYPLKNEEKKQELSILLPDNSYDVKHIAFSGASNVIYVSSATNGEGSSRIYRIDVMIRMNLVNFVRCQLGNMAAINGTNGDELIYEDRTSNRIRTSRGGIIATGENAMHYLLNTDNDDNIYIGNGEDNKVNKIIVANLKTNKSSWKEYTLPGPVNKNDIYITRSGNIYINDSKNSQVKDITTGKVTKYSGNFVSIYKYGVISQDGKKLTNSLF</sequence>
<gene>
    <name evidence="2" type="ORF">WY13_03418</name>
</gene>
<dbReference type="OrthoDB" id="1630871at2"/>
<evidence type="ECO:0000313" key="2">
    <source>
        <dbReference type="EMBL" id="OAA83631.1"/>
    </source>
</evidence>
<dbReference type="PATRIC" id="fig|1538.10.peg.3478"/>
<dbReference type="AlphaFoldDB" id="A0A168LS95"/>
<evidence type="ECO:0000313" key="3">
    <source>
        <dbReference type="Proteomes" id="UP000077407"/>
    </source>
</evidence>
<comment type="caution">
    <text evidence="2">The sequence shown here is derived from an EMBL/GenBank/DDBJ whole genome shotgun (WGS) entry which is preliminary data.</text>
</comment>